<keyword evidence="3" id="KW-1185">Reference proteome</keyword>
<evidence type="ECO:0000313" key="2">
    <source>
        <dbReference type="EMBL" id="EJK66625.1"/>
    </source>
</evidence>
<evidence type="ECO:0000313" key="3">
    <source>
        <dbReference type="Proteomes" id="UP000266841"/>
    </source>
</evidence>
<accession>K0SMM1</accession>
<proteinExistence type="predicted"/>
<feature type="region of interest" description="Disordered" evidence="1">
    <location>
        <begin position="53"/>
        <end position="101"/>
    </location>
</feature>
<name>K0SMM1_THAOC</name>
<organism evidence="2 3">
    <name type="scientific">Thalassiosira oceanica</name>
    <name type="common">Marine diatom</name>
    <dbReference type="NCBI Taxonomy" id="159749"/>
    <lineage>
        <taxon>Eukaryota</taxon>
        <taxon>Sar</taxon>
        <taxon>Stramenopiles</taxon>
        <taxon>Ochrophyta</taxon>
        <taxon>Bacillariophyta</taxon>
        <taxon>Coscinodiscophyceae</taxon>
        <taxon>Thalassiosirophycidae</taxon>
        <taxon>Thalassiosirales</taxon>
        <taxon>Thalassiosiraceae</taxon>
        <taxon>Thalassiosira</taxon>
    </lineage>
</organism>
<gene>
    <name evidence="2" type="ORF">THAOC_12437</name>
</gene>
<reference evidence="2 3" key="1">
    <citation type="journal article" date="2012" name="Genome Biol.">
        <title>Genome and low-iron response of an oceanic diatom adapted to chronic iron limitation.</title>
        <authorList>
            <person name="Lommer M."/>
            <person name="Specht M."/>
            <person name="Roy A.S."/>
            <person name="Kraemer L."/>
            <person name="Andreson R."/>
            <person name="Gutowska M.A."/>
            <person name="Wolf J."/>
            <person name="Bergner S.V."/>
            <person name="Schilhabel M.B."/>
            <person name="Klostermeier U.C."/>
            <person name="Beiko R.G."/>
            <person name="Rosenstiel P."/>
            <person name="Hippler M."/>
            <person name="Laroche J."/>
        </authorList>
    </citation>
    <scope>NUCLEOTIDE SEQUENCE [LARGE SCALE GENOMIC DNA]</scope>
    <source>
        <strain evidence="2 3">CCMP1005</strain>
    </source>
</reference>
<sequence length="214" mass="24143">MGTPPMHEPNGIADGRIDLDVMISVPESAPELPQLGSIRLVFRRCWLINYKKKEKKKRKEKEGKKERKERKEREREKKRGITAHSSRLPGYQRNGMSCGSTPQEKEQVEMKTTAPSCTQVSEIPVTISQHMRVSEQLLCSLDISIKSEALHNAVLERCKELGGDFNLTRDQQYLASAVGSPLPYLPFACKEENQKFAEMILSAESPLDDAKAAM</sequence>
<comment type="caution">
    <text evidence="2">The sequence shown here is derived from an EMBL/GenBank/DDBJ whole genome shotgun (WGS) entry which is preliminary data.</text>
</comment>
<dbReference type="EMBL" id="AGNL01014617">
    <property type="protein sequence ID" value="EJK66625.1"/>
    <property type="molecule type" value="Genomic_DNA"/>
</dbReference>
<feature type="compositionally biased region" description="Basic and acidic residues" evidence="1">
    <location>
        <begin position="60"/>
        <end position="79"/>
    </location>
</feature>
<dbReference type="AlphaFoldDB" id="K0SMM1"/>
<feature type="non-terminal residue" evidence="2">
    <location>
        <position position="214"/>
    </location>
</feature>
<evidence type="ECO:0000256" key="1">
    <source>
        <dbReference type="SAM" id="MobiDB-lite"/>
    </source>
</evidence>
<protein>
    <submittedName>
        <fullName evidence="2">Uncharacterized protein</fullName>
    </submittedName>
</protein>
<dbReference type="Proteomes" id="UP000266841">
    <property type="component" value="Unassembled WGS sequence"/>
</dbReference>